<reference evidence="1" key="1">
    <citation type="journal article" date="2023" name="Science">
        <title>Genome structures resolve the early diversification of teleost fishes.</title>
        <authorList>
            <person name="Parey E."/>
            <person name="Louis A."/>
            <person name="Montfort J."/>
            <person name="Bouchez O."/>
            <person name="Roques C."/>
            <person name="Iampietro C."/>
            <person name="Lluch J."/>
            <person name="Castinel A."/>
            <person name="Donnadieu C."/>
            <person name="Desvignes T."/>
            <person name="Floi Bucao C."/>
            <person name="Jouanno E."/>
            <person name="Wen M."/>
            <person name="Mejri S."/>
            <person name="Dirks R."/>
            <person name="Jansen H."/>
            <person name="Henkel C."/>
            <person name="Chen W.J."/>
            <person name="Zahm M."/>
            <person name="Cabau C."/>
            <person name="Klopp C."/>
            <person name="Thompson A.W."/>
            <person name="Robinson-Rechavi M."/>
            <person name="Braasch I."/>
            <person name="Lecointre G."/>
            <person name="Bobe J."/>
            <person name="Postlethwait J.H."/>
            <person name="Berthelot C."/>
            <person name="Roest Crollius H."/>
            <person name="Guiguen Y."/>
        </authorList>
    </citation>
    <scope>NUCLEOTIDE SEQUENCE</scope>
    <source>
        <strain evidence="1">Concon-B</strain>
    </source>
</reference>
<dbReference type="AlphaFoldDB" id="A0A9Q1D8F1"/>
<comment type="caution">
    <text evidence="1">The sequence shown here is derived from an EMBL/GenBank/DDBJ whole genome shotgun (WGS) entry which is preliminary data.</text>
</comment>
<name>A0A9Q1D8F1_CONCO</name>
<protein>
    <submittedName>
        <fullName evidence="1">Uncharacterized protein</fullName>
    </submittedName>
</protein>
<proteinExistence type="predicted"/>
<sequence length="70" mass="7809">MGEQPIYSSTRDPNTKKELFQIVTVSNTTRKRTGCHNITHGWIACSRICTTGYYREQGGEGLSGTRTTVL</sequence>
<evidence type="ECO:0000313" key="1">
    <source>
        <dbReference type="EMBL" id="KAJ8261269.1"/>
    </source>
</evidence>
<organism evidence="1 2">
    <name type="scientific">Conger conger</name>
    <name type="common">Conger eel</name>
    <name type="synonym">Muraena conger</name>
    <dbReference type="NCBI Taxonomy" id="82655"/>
    <lineage>
        <taxon>Eukaryota</taxon>
        <taxon>Metazoa</taxon>
        <taxon>Chordata</taxon>
        <taxon>Craniata</taxon>
        <taxon>Vertebrata</taxon>
        <taxon>Euteleostomi</taxon>
        <taxon>Actinopterygii</taxon>
        <taxon>Neopterygii</taxon>
        <taxon>Teleostei</taxon>
        <taxon>Anguilliformes</taxon>
        <taxon>Congridae</taxon>
        <taxon>Conger</taxon>
    </lineage>
</organism>
<gene>
    <name evidence="1" type="ORF">COCON_G00169920</name>
</gene>
<evidence type="ECO:0000313" key="2">
    <source>
        <dbReference type="Proteomes" id="UP001152803"/>
    </source>
</evidence>
<dbReference type="EMBL" id="JAFJMO010000012">
    <property type="protein sequence ID" value="KAJ8261269.1"/>
    <property type="molecule type" value="Genomic_DNA"/>
</dbReference>
<keyword evidence="2" id="KW-1185">Reference proteome</keyword>
<dbReference type="Proteomes" id="UP001152803">
    <property type="component" value="Unassembled WGS sequence"/>
</dbReference>
<accession>A0A9Q1D8F1</accession>